<organism evidence="7 8">
    <name type="scientific">Prauserella marina</name>
    <dbReference type="NCBI Taxonomy" id="530584"/>
    <lineage>
        <taxon>Bacteria</taxon>
        <taxon>Bacillati</taxon>
        <taxon>Actinomycetota</taxon>
        <taxon>Actinomycetes</taxon>
        <taxon>Pseudonocardiales</taxon>
        <taxon>Pseudonocardiaceae</taxon>
        <taxon>Prauserella</taxon>
    </lineage>
</organism>
<evidence type="ECO:0000256" key="1">
    <source>
        <dbReference type="ARBA" id="ARBA00006962"/>
    </source>
</evidence>
<dbReference type="InterPro" id="IPR010610">
    <property type="entry name" value="EryCIII-like_C"/>
</dbReference>
<dbReference type="STRING" id="530584.SAMN05421630_102555"/>
<feature type="domain" description="Erythromycin biosynthesis protein CIII-like N-terminal" evidence="6">
    <location>
        <begin position="22"/>
        <end position="262"/>
    </location>
</feature>
<proteinExistence type="inferred from homology"/>
<dbReference type="GO" id="GO:0008194">
    <property type="term" value="F:UDP-glycosyltransferase activity"/>
    <property type="evidence" value="ECO:0007669"/>
    <property type="project" value="InterPro"/>
</dbReference>
<accession>A0A222VLT5</accession>
<keyword evidence="2" id="KW-0328">Glycosyltransferase</keyword>
<dbReference type="EMBL" id="FMZE01000002">
    <property type="protein sequence ID" value="SDC55518.1"/>
    <property type="molecule type" value="Genomic_DNA"/>
</dbReference>
<evidence type="ECO:0000256" key="3">
    <source>
        <dbReference type="ARBA" id="ARBA00022679"/>
    </source>
</evidence>
<evidence type="ECO:0000259" key="6">
    <source>
        <dbReference type="Pfam" id="PF21036"/>
    </source>
</evidence>
<evidence type="ECO:0000313" key="8">
    <source>
        <dbReference type="Proteomes" id="UP000199494"/>
    </source>
</evidence>
<dbReference type="Pfam" id="PF21036">
    <property type="entry name" value="EryCIII-like_N"/>
    <property type="match status" value="1"/>
</dbReference>
<evidence type="ECO:0000256" key="4">
    <source>
        <dbReference type="ARBA" id="ARBA00023194"/>
    </source>
</evidence>
<reference evidence="7 8" key="1">
    <citation type="submission" date="2016-10" db="EMBL/GenBank/DDBJ databases">
        <authorList>
            <person name="de Groot N.N."/>
        </authorList>
    </citation>
    <scope>NUCLEOTIDE SEQUENCE [LARGE SCALE GENOMIC DNA]</scope>
    <source>
        <strain evidence="7 8">CGMCC 4.5506</strain>
    </source>
</reference>
<dbReference type="FunFam" id="3.40.50.2000:FF:000072">
    <property type="entry name" value="Glycosyl transferase"/>
    <property type="match status" value="1"/>
</dbReference>
<dbReference type="InterPro" id="IPR002213">
    <property type="entry name" value="UDP_glucos_trans"/>
</dbReference>
<dbReference type="Gene3D" id="3.40.50.2000">
    <property type="entry name" value="Glycogen Phosphorylase B"/>
    <property type="match status" value="2"/>
</dbReference>
<name>A0A222VLT5_9PSEU</name>
<feature type="domain" description="Erythromycin biosynthesis protein CIII-like C-terminal" evidence="5">
    <location>
        <begin position="279"/>
        <end position="421"/>
    </location>
</feature>
<dbReference type="SUPFAM" id="SSF53756">
    <property type="entry name" value="UDP-Glycosyltransferase/glycogen phosphorylase"/>
    <property type="match status" value="1"/>
</dbReference>
<dbReference type="GO" id="GO:0017000">
    <property type="term" value="P:antibiotic biosynthetic process"/>
    <property type="evidence" value="ECO:0007669"/>
    <property type="project" value="UniProtKB-KW"/>
</dbReference>
<dbReference type="KEGG" id="pmad:BAY61_07735"/>
<evidence type="ECO:0000313" key="7">
    <source>
        <dbReference type="EMBL" id="SDC55518.1"/>
    </source>
</evidence>
<dbReference type="NCBIfam" id="TIGR04516">
    <property type="entry name" value="glycosyl_450act"/>
    <property type="match status" value="1"/>
</dbReference>
<gene>
    <name evidence="7" type="ORF">SAMN05421630_102555</name>
</gene>
<dbReference type="Proteomes" id="UP000199494">
    <property type="component" value="Unassembled WGS sequence"/>
</dbReference>
<dbReference type="InterPro" id="IPR050426">
    <property type="entry name" value="Glycosyltransferase_28"/>
</dbReference>
<evidence type="ECO:0000259" key="5">
    <source>
        <dbReference type="Pfam" id="PF06722"/>
    </source>
</evidence>
<protein>
    <submittedName>
        <fullName evidence="7">Glycosyltransferase DesVII/desosaminyltransferase OleGI</fullName>
    </submittedName>
</protein>
<dbReference type="OrthoDB" id="5488434at2"/>
<dbReference type="PANTHER" id="PTHR48050">
    <property type="entry name" value="STEROL 3-BETA-GLUCOSYLTRANSFERASE"/>
    <property type="match status" value="1"/>
</dbReference>
<dbReference type="PANTHER" id="PTHR48050:SF13">
    <property type="entry name" value="STEROL 3-BETA-GLUCOSYLTRANSFERASE UGT80A2"/>
    <property type="match status" value="1"/>
</dbReference>
<dbReference type="InterPro" id="IPR030953">
    <property type="entry name" value="Glycosyl_450act"/>
</dbReference>
<evidence type="ECO:0000256" key="2">
    <source>
        <dbReference type="ARBA" id="ARBA00022676"/>
    </source>
</evidence>
<dbReference type="GO" id="GO:0016758">
    <property type="term" value="F:hexosyltransferase activity"/>
    <property type="evidence" value="ECO:0007669"/>
    <property type="project" value="UniProtKB-ARBA"/>
</dbReference>
<dbReference type="Pfam" id="PF06722">
    <property type="entry name" value="EryCIII-like_C"/>
    <property type="match status" value="1"/>
</dbReference>
<dbReference type="CDD" id="cd03784">
    <property type="entry name" value="GT1_Gtf-like"/>
    <property type="match status" value="1"/>
</dbReference>
<dbReference type="AlphaFoldDB" id="A0A222VLT5"/>
<sequence>MRVLFTTLAHRTHFYPLVPLAWALRGAGHEVRVASEPALTDDITQTGLTAVPVDEPEWSIKDPADLALLKQFHEDGFVYLREFDFVGGGHGRWTWEDLLGLQNIGVPSHDSVMNNDLMIDKLVAFARDWRPDLVIWETYTIAGAITATAVGAAHARFVTGPDVVMRARKEFLRQKELQHPEHQEDPAAEWLGWTLERVGAEGEFTEDVVTGQWTIDSAAPSTRLDLGQHTVGVRYVPHNGPAVVPDWLRLPAKRPRVCLTFGVSEWVAEWLNGEVITDLLLALSGLNIEVVATLTGKQIEQVTEVPANARLVEFVPLDDLMPTCAAVVHHGGIGTKANAELHGVPQIILAFGMDTAVMGAGIEESGAGLAMPIEELTGATLRDKVSRVVSEPSFASAAARLREEMLAEPAPNDVVPLIEKLTAEHRGRI</sequence>
<dbReference type="InterPro" id="IPR048284">
    <property type="entry name" value="EryCIII-like_N"/>
</dbReference>
<comment type="similarity">
    <text evidence="1">Belongs to the glycosyltransferase 28 family.</text>
</comment>
<keyword evidence="4" id="KW-0045">Antibiotic biosynthesis</keyword>
<keyword evidence="8" id="KW-1185">Reference proteome</keyword>
<keyword evidence="3 7" id="KW-0808">Transferase</keyword>
<dbReference type="RefSeq" id="WP_091800430.1">
    <property type="nucleotide sequence ID" value="NZ_CP016353.1"/>
</dbReference>